<feature type="transmembrane region" description="Helical" evidence="1">
    <location>
        <begin position="54"/>
        <end position="72"/>
    </location>
</feature>
<gene>
    <name evidence="3" type="ORF">DBO86_02775</name>
    <name evidence="4" type="ORF">EGJ44_07510</name>
    <name evidence="2" type="ORF">N5J11_06450</name>
</gene>
<proteinExistence type="predicted"/>
<accession>A0A2S7FSG2</accession>
<keyword evidence="5" id="KW-1185">Reference proteome</keyword>
<dbReference type="AlphaFoldDB" id="A0A2S7FSG2"/>
<dbReference type="Proteomes" id="UP001161697">
    <property type="component" value="Unassembled WGS sequence"/>
</dbReference>
<evidence type="ECO:0000256" key="1">
    <source>
        <dbReference type="SAM" id="Phobius"/>
    </source>
</evidence>
<dbReference type="RefSeq" id="WP_104727124.1">
    <property type="nucleotide sequence ID" value="NZ_CAJQNA010000218.1"/>
</dbReference>
<keyword evidence="1" id="KW-0812">Transmembrane</keyword>
<accession>A0A2T5PS58</accession>
<evidence type="ECO:0000313" key="3">
    <source>
        <dbReference type="EMBL" id="PTU80562.1"/>
    </source>
</evidence>
<dbReference type="EMBL" id="RHRS01000014">
    <property type="protein sequence ID" value="RRW37610.1"/>
    <property type="molecule type" value="Genomic_DNA"/>
</dbReference>
<keyword evidence="1" id="KW-1133">Transmembrane helix</keyword>
<sequence>MITYLHNLSFEHWLALATLLLIFEVFGAGGYLLWVGLMAVAVGAVVFLLPELHWAWQLMLFGMLAILSALLWRQHQRRTVR</sequence>
<evidence type="ECO:0000313" key="5">
    <source>
        <dbReference type="Proteomes" id="UP000244052"/>
    </source>
</evidence>
<reference evidence="2" key="3">
    <citation type="submission" date="2022-09" db="EMBL/GenBank/DDBJ databases">
        <title>Intensive care unit water sources are persistently colonized with multi-drug resistant bacteria and are the site of extensive horizontal gene transfer of antibiotic resistance genes.</title>
        <authorList>
            <person name="Diorio-Toth L."/>
        </authorList>
    </citation>
    <scope>NUCLEOTIDE SEQUENCE</scope>
    <source>
        <strain evidence="2">GD03704</strain>
    </source>
</reference>
<evidence type="ECO:0000313" key="6">
    <source>
        <dbReference type="Proteomes" id="UP000272833"/>
    </source>
</evidence>
<evidence type="ECO:0000313" key="2">
    <source>
        <dbReference type="EMBL" id="MDH1338884.1"/>
    </source>
</evidence>
<dbReference type="Proteomes" id="UP000244052">
    <property type="component" value="Unassembled WGS sequence"/>
</dbReference>
<organism evidence="4 6">
    <name type="scientific">Ectopseudomonas oleovorans</name>
    <name type="common">Pseudomonas oleovorans</name>
    <dbReference type="NCBI Taxonomy" id="301"/>
    <lineage>
        <taxon>Bacteria</taxon>
        <taxon>Pseudomonadati</taxon>
        <taxon>Pseudomonadota</taxon>
        <taxon>Gammaproteobacteria</taxon>
        <taxon>Pseudomonadales</taxon>
        <taxon>Pseudomonadaceae</taxon>
        <taxon>Ectopseudomonas</taxon>
    </lineage>
</organism>
<dbReference type="Proteomes" id="UP000272833">
    <property type="component" value="Unassembled WGS sequence"/>
</dbReference>
<reference evidence="3 5" key="1">
    <citation type="submission" date="2018-04" db="EMBL/GenBank/DDBJ databases">
        <title>Pseudomonas sp. nov., isolated from mangrove soil.</title>
        <authorList>
            <person name="Chen C."/>
        </authorList>
    </citation>
    <scope>NUCLEOTIDE SEQUENCE [LARGE SCALE GENOMIC DNA]</scope>
    <source>
        <strain evidence="3 5">JCM 14246</strain>
    </source>
</reference>
<accession>A0A427HRZ2</accession>
<name>A0A2S7FSG2_ECTOL</name>
<reference evidence="4 6" key="2">
    <citation type="submission" date="2018-10" db="EMBL/GenBank/DDBJ databases">
        <title>Transmission dynamics of multidrug resistant bacteria on intensive care unit surfaces.</title>
        <authorList>
            <person name="D'Souza A.W."/>
            <person name="Potter R.F."/>
            <person name="Wallace M."/>
            <person name="Shupe A."/>
            <person name="Patel S."/>
            <person name="Sun S."/>
            <person name="Gul D."/>
            <person name="Kwon J.H."/>
            <person name="Andleeb S."/>
            <person name="Burnham C.-A.D."/>
            <person name="Dantas G."/>
        </authorList>
    </citation>
    <scope>NUCLEOTIDE SEQUENCE [LARGE SCALE GENOMIC DNA]</scope>
    <source>
        <strain evidence="4 6">PO_271</strain>
    </source>
</reference>
<dbReference type="EMBL" id="JAOCJE010000001">
    <property type="protein sequence ID" value="MDH1338884.1"/>
    <property type="molecule type" value="Genomic_DNA"/>
</dbReference>
<evidence type="ECO:0000313" key="4">
    <source>
        <dbReference type="EMBL" id="RRW37610.1"/>
    </source>
</evidence>
<dbReference type="EMBL" id="QASO01000014">
    <property type="protein sequence ID" value="PTU80562.1"/>
    <property type="molecule type" value="Genomic_DNA"/>
</dbReference>
<comment type="caution">
    <text evidence="4">The sequence shown here is derived from an EMBL/GenBank/DDBJ whole genome shotgun (WGS) entry which is preliminary data.</text>
</comment>
<protein>
    <submittedName>
        <fullName evidence="4">NfeD family protein</fullName>
    </submittedName>
</protein>
<keyword evidence="1" id="KW-0472">Membrane</keyword>
<feature type="transmembrane region" description="Helical" evidence="1">
    <location>
        <begin position="12"/>
        <end position="34"/>
    </location>
</feature>